<accession>A0ABQ0PZA6</accession>
<dbReference type="EMBL" id="BAPF01000054">
    <property type="protein sequence ID" value="GBQ85290.1"/>
    <property type="molecule type" value="Genomic_DNA"/>
</dbReference>
<name>A0ABQ0PZA6_9PROT</name>
<reference evidence="2" key="1">
    <citation type="submission" date="2013-04" db="EMBL/GenBank/DDBJ databases">
        <title>The genome sequencing project of 58 acetic acid bacteria.</title>
        <authorList>
            <person name="Okamoto-Kainuma A."/>
            <person name="Ishikawa M."/>
            <person name="Umino S."/>
            <person name="Koizumi Y."/>
            <person name="Shiwa Y."/>
            <person name="Yoshikawa H."/>
            <person name="Matsutani M."/>
            <person name="Matsushita K."/>
        </authorList>
    </citation>
    <scope>NUCLEOTIDE SEQUENCE</scope>
    <source>
        <strain evidence="2">DSM 14337</strain>
    </source>
</reference>
<proteinExistence type="predicted"/>
<dbReference type="Pfam" id="PF22653">
    <property type="entry name" value="DUF7007"/>
    <property type="match status" value="1"/>
</dbReference>
<dbReference type="InterPro" id="IPR054276">
    <property type="entry name" value="DUF7007"/>
</dbReference>
<comment type="caution">
    <text evidence="2">The sequence shown here is derived from an EMBL/GenBank/DDBJ whole genome shotgun (WGS) entry which is preliminary data.</text>
</comment>
<evidence type="ECO:0000313" key="3">
    <source>
        <dbReference type="Proteomes" id="UP001065047"/>
    </source>
</evidence>
<evidence type="ECO:0000259" key="1">
    <source>
        <dbReference type="Pfam" id="PF22653"/>
    </source>
</evidence>
<sequence length="344" mass="38377">MMMAQEEVADIHNETSFSDFVSEQDSRLYKEGFIIPLTVEDSGISIDGAPVLYAIGDLLDGRGTRKLAVISYHKGEIGQYRIESMAHSDANGDLKPLGQEYILWVDDSQENVVREMGERLGDQSYILSHPQLRGTPMDKKTAKSIRWPWGGRVNEATVLLSGSDPESQIVRLVTINGGGYILRGEFQDRMPEEFKIPNGGYGDIQDWAYVAVVYPSVFPPNKVVEAEKNIRDFAPRAWEEFHQTELRPGQSLAKDRQNFYSRHKNDLIEVCAFRGHGDMVKVGATEGGNPNAEGRIFLIPTEEYEKGFVDEVSGRRMAAFVVDPDKYQEIPKAPAADTGVSPSS</sequence>
<keyword evidence="3" id="KW-1185">Reference proteome</keyword>
<feature type="domain" description="DUF7007" evidence="1">
    <location>
        <begin position="148"/>
        <end position="263"/>
    </location>
</feature>
<evidence type="ECO:0000313" key="2">
    <source>
        <dbReference type="EMBL" id="GBQ85290.1"/>
    </source>
</evidence>
<dbReference type="Proteomes" id="UP001065047">
    <property type="component" value="Unassembled WGS sequence"/>
</dbReference>
<gene>
    <name evidence="2" type="ORF">AA14337_3034</name>
</gene>
<organism evidence="2 3">
    <name type="scientific">Acetobacter malorum DSM 14337</name>
    <dbReference type="NCBI Taxonomy" id="1307910"/>
    <lineage>
        <taxon>Bacteria</taxon>
        <taxon>Pseudomonadati</taxon>
        <taxon>Pseudomonadota</taxon>
        <taxon>Alphaproteobacteria</taxon>
        <taxon>Acetobacterales</taxon>
        <taxon>Acetobacteraceae</taxon>
        <taxon>Acetobacter</taxon>
    </lineage>
</organism>
<dbReference type="GeneID" id="29557811"/>
<dbReference type="RefSeq" id="WP_061506235.1">
    <property type="nucleotide sequence ID" value="NZ_BAPF01000054.1"/>
</dbReference>
<protein>
    <recommendedName>
        <fullName evidence="1">DUF7007 domain-containing protein</fullName>
    </recommendedName>
</protein>